<evidence type="ECO:0000256" key="4">
    <source>
        <dbReference type="SAM" id="MobiDB-lite"/>
    </source>
</evidence>
<organism evidence="5 6">
    <name type="scientific">Nocardiopsis aegyptia</name>
    <dbReference type="NCBI Taxonomy" id="220378"/>
    <lineage>
        <taxon>Bacteria</taxon>
        <taxon>Bacillati</taxon>
        <taxon>Actinomycetota</taxon>
        <taxon>Actinomycetes</taxon>
        <taxon>Streptosporangiales</taxon>
        <taxon>Nocardiopsidaceae</taxon>
        <taxon>Nocardiopsis</taxon>
    </lineage>
</organism>
<feature type="repeat" description="WD" evidence="3">
    <location>
        <begin position="23"/>
        <end position="64"/>
    </location>
</feature>
<keyword evidence="1 3" id="KW-0853">WD repeat</keyword>
<dbReference type="PANTHER" id="PTHR44019:SF8">
    <property type="entry name" value="POC1 CENTRIOLAR PROTEIN HOMOLOG"/>
    <property type="match status" value="1"/>
</dbReference>
<dbReference type="RefSeq" id="WP_179820458.1">
    <property type="nucleotide sequence ID" value="NZ_JACCFS010000001.1"/>
</dbReference>
<dbReference type="PROSITE" id="PS50082">
    <property type="entry name" value="WD_REPEATS_2"/>
    <property type="match status" value="1"/>
</dbReference>
<feature type="region of interest" description="Disordered" evidence="4">
    <location>
        <begin position="398"/>
        <end position="417"/>
    </location>
</feature>
<dbReference type="PANTHER" id="PTHR44019">
    <property type="entry name" value="WD REPEAT-CONTAINING PROTEIN 55"/>
    <property type="match status" value="1"/>
</dbReference>
<protein>
    <recommendedName>
        <fullName evidence="7">WD40 repeat domain-containing protein</fullName>
    </recommendedName>
</protein>
<accession>A0A7Z0J8M5</accession>
<dbReference type="AlphaFoldDB" id="A0A7Z0J8M5"/>
<dbReference type="InterPro" id="IPR001680">
    <property type="entry name" value="WD40_rpt"/>
</dbReference>
<name>A0A7Z0J8M5_9ACTN</name>
<keyword evidence="2" id="KW-0677">Repeat</keyword>
<dbReference type="InterPro" id="IPR015943">
    <property type="entry name" value="WD40/YVTN_repeat-like_dom_sf"/>
</dbReference>
<dbReference type="InterPro" id="IPR011047">
    <property type="entry name" value="Quinoprotein_ADH-like_sf"/>
</dbReference>
<comment type="caution">
    <text evidence="5">The sequence shown here is derived from an EMBL/GenBank/DDBJ whole genome shotgun (WGS) entry which is preliminary data.</text>
</comment>
<evidence type="ECO:0000256" key="1">
    <source>
        <dbReference type="ARBA" id="ARBA00022574"/>
    </source>
</evidence>
<dbReference type="Gene3D" id="2.130.10.10">
    <property type="entry name" value="YVTN repeat-like/Quinoprotein amine dehydrogenase"/>
    <property type="match status" value="2"/>
</dbReference>
<evidence type="ECO:0000313" key="6">
    <source>
        <dbReference type="Proteomes" id="UP000572051"/>
    </source>
</evidence>
<sequence>MERTDTSAAAMERLAEPHLIMELDSDGERLTTLVFSSGGRFLAGGTARGRVFLWDVYTGDTVFDEQAPGPVEELALDFQPLLVAARSDQEVVVWDVETGEEETRIDAGAGSGMAFASSLRGSLIDADYLALGSETGSVFLWNNDGWELDDEIAVANERFSLAMTSYGTGLATLTDEGEIGLWDVATRELLGTADLRDSGLSGQGFRFSPSATGQEVIAVTSDEGIFVVSSDAVRTGDGPVAMPQSCSGVFCDEYSTRPSAHQRLDVAPGLAAQGQIRFLVTAGRDRGFEELTLWETPPGILTAFQPVETMPMAREVELLAASHPDSLLHVVATVMSGSGPSLWDMSRDPYAPYADAESLSIYLTQRCTGAPVLLSPEEWERELPGLSYEPVCIRLQDEAGDYHGEPTVPHSPDPSDD</sequence>
<evidence type="ECO:0000256" key="3">
    <source>
        <dbReference type="PROSITE-ProRule" id="PRU00221"/>
    </source>
</evidence>
<evidence type="ECO:0000313" key="5">
    <source>
        <dbReference type="EMBL" id="NYJ32569.1"/>
    </source>
</evidence>
<proteinExistence type="predicted"/>
<evidence type="ECO:0008006" key="7">
    <source>
        <dbReference type="Google" id="ProtNLM"/>
    </source>
</evidence>
<gene>
    <name evidence="5" type="ORF">HNR10_000450</name>
</gene>
<evidence type="ECO:0000256" key="2">
    <source>
        <dbReference type="ARBA" id="ARBA00022737"/>
    </source>
</evidence>
<keyword evidence="6" id="KW-1185">Reference proteome</keyword>
<dbReference type="SUPFAM" id="SSF50998">
    <property type="entry name" value="Quinoprotein alcohol dehydrogenase-like"/>
    <property type="match status" value="1"/>
</dbReference>
<reference evidence="5 6" key="1">
    <citation type="submission" date="2020-07" db="EMBL/GenBank/DDBJ databases">
        <title>Sequencing the genomes of 1000 actinobacteria strains.</title>
        <authorList>
            <person name="Klenk H.-P."/>
        </authorList>
    </citation>
    <scope>NUCLEOTIDE SEQUENCE [LARGE SCALE GENOMIC DNA]</scope>
    <source>
        <strain evidence="5 6">DSM 44442</strain>
    </source>
</reference>
<dbReference type="EMBL" id="JACCFS010000001">
    <property type="protein sequence ID" value="NYJ32569.1"/>
    <property type="molecule type" value="Genomic_DNA"/>
</dbReference>
<dbReference type="InterPro" id="IPR050505">
    <property type="entry name" value="WDR55/POC1"/>
</dbReference>
<dbReference type="Proteomes" id="UP000572051">
    <property type="component" value="Unassembled WGS sequence"/>
</dbReference>